<dbReference type="InterPro" id="IPR004504">
    <property type="entry name" value="DNA_repair_RadA"/>
</dbReference>
<dbReference type="GO" id="GO:0140664">
    <property type="term" value="F:ATP-dependent DNA damage sensor activity"/>
    <property type="evidence" value="ECO:0007669"/>
    <property type="project" value="InterPro"/>
</dbReference>
<dbReference type="SMART" id="SM00382">
    <property type="entry name" value="AAA"/>
    <property type="match status" value="1"/>
</dbReference>
<evidence type="ECO:0000256" key="2">
    <source>
        <dbReference type="ARBA" id="ARBA00022741"/>
    </source>
</evidence>
<feature type="short sequence motif" description="RadA KNRFG motif" evidence="11">
    <location>
        <begin position="260"/>
        <end position="264"/>
    </location>
</feature>
<keyword evidence="7 11" id="KW-0067">ATP-binding</keyword>
<evidence type="ECO:0000313" key="15">
    <source>
        <dbReference type="EMBL" id="OAV60633.1"/>
    </source>
</evidence>
<keyword evidence="2 11" id="KW-0547">Nucleotide-binding</keyword>
<name>A0A1B7LZ26_9MICC</name>
<evidence type="ECO:0000256" key="5">
    <source>
        <dbReference type="ARBA" id="ARBA00022801"/>
    </source>
</evidence>
<dbReference type="Pfam" id="PF13541">
    <property type="entry name" value="ChlI"/>
    <property type="match status" value="1"/>
</dbReference>
<dbReference type="EMBL" id="LXEY01000019">
    <property type="protein sequence ID" value="OAV60633.1"/>
    <property type="molecule type" value="Genomic_DNA"/>
</dbReference>
<dbReference type="SUPFAM" id="SSF52540">
    <property type="entry name" value="P-loop containing nucleoside triphosphate hydrolases"/>
    <property type="match status" value="1"/>
</dbReference>
<evidence type="ECO:0000256" key="6">
    <source>
        <dbReference type="ARBA" id="ARBA00022833"/>
    </source>
</evidence>
<accession>A0A1B7LZ26</accession>
<keyword evidence="9 11" id="KW-0238">DNA-binding</keyword>
<keyword evidence="5" id="KW-0378">Hydrolase</keyword>
<dbReference type="HAMAP" id="MF_01498">
    <property type="entry name" value="RadA_bact"/>
    <property type="match status" value="1"/>
</dbReference>
<comment type="similarity">
    <text evidence="11 13">Belongs to the RecA family. RadA subfamily.</text>
</comment>
<dbReference type="STRING" id="1837282.A6F49_11850"/>
<evidence type="ECO:0000256" key="10">
    <source>
        <dbReference type="ARBA" id="ARBA00023204"/>
    </source>
</evidence>
<dbReference type="GO" id="GO:0005524">
    <property type="term" value="F:ATP binding"/>
    <property type="evidence" value="ECO:0007669"/>
    <property type="project" value="UniProtKB-UniRule"/>
</dbReference>
<evidence type="ECO:0000256" key="13">
    <source>
        <dbReference type="RuleBase" id="RU003555"/>
    </source>
</evidence>
<dbReference type="GO" id="GO:0016787">
    <property type="term" value="F:hydrolase activity"/>
    <property type="evidence" value="ECO:0007669"/>
    <property type="project" value="UniProtKB-KW"/>
</dbReference>
<evidence type="ECO:0000256" key="3">
    <source>
        <dbReference type="ARBA" id="ARBA00022763"/>
    </source>
</evidence>
<dbReference type="CDD" id="cd01121">
    <property type="entry name" value="RadA_SMS_N"/>
    <property type="match status" value="1"/>
</dbReference>
<dbReference type="GO" id="GO:0003684">
    <property type="term" value="F:damaged DNA binding"/>
    <property type="evidence" value="ECO:0007669"/>
    <property type="project" value="InterPro"/>
</dbReference>
<evidence type="ECO:0000259" key="14">
    <source>
        <dbReference type="PROSITE" id="PS50162"/>
    </source>
</evidence>
<dbReference type="Pfam" id="PF18073">
    <property type="entry name" value="Zn_ribbon_LapB"/>
    <property type="match status" value="1"/>
</dbReference>
<feature type="domain" description="RecA family profile 1" evidence="14">
    <location>
        <begin position="68"/>
        <end position="223"/>
    </location>
</feature>
<gene>
    <name evidence="11" type="primary">radA</name>
    <name evidence="15" type="ORF">A6F49_11850</name>
</gene>
<dbReference type="PANTHER" id="PTHR32472:SF10">
    <property type="entry name" value="DNA REPAIR PROTEIN RADA-LIKE PROTEIN"/>
    <property type="match status" value="1"/>
</dbReference>
<dbReference type="GO" id="GO:0008270">
    <property type="term" value="F:zinc ion binding"/>
    <property type="evidence" value="ECO:0007669"/>
    <property type="project" value="UniProtKB-KW"/>
</dbReference>
<keyword evidence="16" id="KW-1185">Reference proteome</keyword>
<evidence type="ECO:0000256" key="7">
    <source>
        <dbReference type="ARBA" id="ARBA00022840"/>
    </source>
</evidence>
<dbReference type="GO" id="GO:0000725">
    <property type="term" value="P:recombinational repair"/>
    <property type="evidence" value="ECO:0007669"/>
    <property type="project" value="UniProtKB-UniRule"/>
</dbReference>
<evidence type="ECO:0000313" key="16">
    <source>
        <dbReference type="Proteomes" id="UP000078292"/>
    </source>
</evidence>
<proteinExistence type="inferred from homology"/>
<dbReference type="Gene3D" id="3.40.50.300">
    <property type="entry name" value="P-loop containing nucleotide triphosphate hydrolases"/>
    <property type="match status" value="1"/>
</dbReference>
<dbReference type="InterPro" id="IPR027417">
    <property type="entry name" value="P-loop_NTPase"/>
</dbReference>
<dbReference type="PRINTS" id="PR01874">
    <property type="entry name" value="DNAREPAIRADA"/>
</dbReference>
<evidence type="ECO:0000256" key="11">
    <source>
        <dbReference type="HAMAP-Rule" id="MF_01498"/>
    </source>
</evidence>
<feature type="binding site" evidence="11">
    <location>
        <begin position="97"/>
        <end position="104"/>
    </location>
    <ligand>
        <name>ATP</name>
        <dbReference type="ChEBI" id="CHEBI:30616"/>
    </ligand>
</feature>
<dbReference type="InterPro" id="IPR020588">
    <property type="entry name" value="RecA_ATP-bd"/>
</dbReference>
<reference evidence="15 16" key="1">
    <citation type="submission" date="2016-04" db="EMBL/GenBank/DDBJ databases">
        <title>First whole genome shotgun sequence of the bacterium Enteractinococcus sp. strain UASWS1574.</title>
        <authorList>
            <person name="Crovadore J."/>
            <person name="Chablais R."/>
            <person name="Lefort F."/>
        </authorList>
    </citation>
    <scope>NUCLEOTIDE SEQUENCE [LARGE SCALE GENOMIC DNA]</scope>
    <source>
        <strain evidence="15 16">UASWS1574</strain>
    </source>
</reference>
<dbReference type="InterPro" id="IPR041166">
    <property type="entry name" value="Rubredoxin_2"/>
</dbReference>
<dbReference type="InterPro" id="IPR003593">
    <property type="entry name" value="AAA+_ATPase"/>
</dbReference>
<dbReference type="Pfam" id="PF13481">
    <property type="entry name" value="AAA_25"/>
    <property type="match status" value="1"/>
</dbReference>
<comment type="function">
    <text evidence="13">DNA-dependent ATPase involved in processing of recombination intermediates, plays a role in repairing DNA breaks. Stimulates the branch migration of RecA-mediated strand transfer reactions, allowing the 3' invading strand to extend heteroduplex DNA faster. Binds ssDNA in the presence of ADP but not other nucleotides, has ATPase activity that is stimulated by ssDNA and various branched DNA structures, but inhibited by SSB. Does not have RecA's homology-searching function.</text>
</comment>
<evidence type="ECO:0000256" key="8">
    <source>
        <dbReference type="ARBA" id="ARBA00023016"/>
    </source>
</evidence>
<sequence length="489" mass="52244">MAKSKTKLAYKCSECGWMTAKWTGRCGECQAWGTIEEAGVTPATTRTPAAQVTVDELAQPITEVDASHAESFPTGVSEFDRVLGSGLVPGAVILLAGEPGIGKSTMALDIAGHVAATRTTDGKQRKTLYLTGEESAAQVRVRAERIGTLNKNLMLGAETDLGQVLGQIEQILPDFMVIDSVQTIQSSAIDGTPGGRMQIQEVTASIIRLAKRHNIATILVGHVTKEGSIAGPRTMEHLVDVVCQFHGDRHSQLRFIRSVKNRYGSTDEVGCFSMRDSGIESIDDPSGLFINTFATPAPGTAITVAMDGHRPLMTEVQALVSTSGGGSPRRVVTGLVQSRLNTVVAILSRHFKIDMTNQDVYASTVGGITVHEPAADLSLAAAILSSRSDTPLPRSTVVIGEISLAGELRPVTGMERRLKEAFRLGFKHAIVPKEDELTTPQGMRVVQTDSLGDAMTAIFDPAFRPPPRPSAGQKLADVIKLSPDDVWDN</sequence>
<dbReference type="AlphaFoldDB" id="A0A1B7LZ26"/>
<keyword evidence="3 11" id="KW-0227">DNA damage</keyword>
<dbReference type="Gene3D" id="3.30.230.10">
    <property type="match status" value="1"/>
</dbReference>
<organism evidence="15 16">
    <name type="scientific">Enteractinococcus helveticum</name>
    <dbReference type="NCBI Taxonomy" id="1837282"/>
    <lineage>
        <taxon>Bacteria</taxon>
        <taxon>Bacillati</taxon>
        <taxon>Actinomycetota</taxon>
        <taxon>Actinomycetes</taxon>
        <taxon>Micrococcales</taxon>
        <taxon>Micrococcaceae</taxon>
    </lineage>
</organism>
<comment type="caution">
    <text evidence="15">The sequence shown here is derived from an EMBL/GenBank/DDBJ whole genome shotgun (WGS) entry which is preliminary data.</text>
</comment>
<dbReference type="InterPro" id="IPR020568">
    <property type="entry name" value="Ribosomal_Su5_D2-typ_SF"/>
</dbReference>
<keyword evidence="4 13" id="KW-0863">Zinc-finger</keyword>
<comment type="function">
    <text evidence="11">Plays a role in repairing double-strand DNA breaks, probably involving stabilizing or processing branched DNA or blocked replication forks.</text>
</comment>
<dbReference type="RefSeq" id="WP_067605725.1">
    <property type="nucleotide sequence ID" value="NZ_LXEY01000019.1"/>
</dbReference>
<evidence type="ECO:0000256" key="1">
    <source>
        <dbReference type="ARBA" id="ARBA00022723"/>
    </source>
</evidence>
<dbReference type="InterPro" id="IPR014721">
    <property type="entry name" value="Ribsml_uS5_D2-typ_fold_subgr"/>
</dbReference>
<comment type="domain">
    <text evidence="11">The middle region has homology to RecA with ATPase motifs including the RadA KNRFG motif, while the C-terminus is homologous to Lon protease.</text>
</comment>
<evidence type="ECO:0000256" key="12">
    <source>
        <dbReference type="NCBIfam" id="TIGR00416"/>
    </source>
</evidence>
<dbReference type="OrthoDB" id="9803906at2"/>
<evidence type="ECO:0000256" key="4">
    <source>
        <dbReference type="ARBA" id="ARBA00022771"/>
    </source>
</evidence>
<keyword evidence="1 11" id="KW-0479">Metal-binding</keyword>
<dbReference type="SUPFAM" id="SSF54211">
    <property type="entry name" value="Ribosomal protein S5 domain 2-like"/>
    <property type="match status" value="1"/>
</dbReference>
<feature type="region of interest" description="Lon-protease-like" evidence="11">
    <location>
        <begin position="359"/>
        <end position="489"/>
    </location>
</feature>
<keyword evidence="6 13" id="KW-0862">Zinc</keyword>
<dbReference type="GO" id="GO:0005829">
    <property type="term" value="C:cytosol"/>
    <property type="evidence" value="ECO:0007669"/>
    <property type="project" value="TreeGrafter"/>
</dbReference>
<dbReference type="NCBIfam" id="TIGR00416">
    <property type="entry name" value="sms"/>
    <property type="match status" value="1"/>
</dbReference>
<evidence type="ECO:0000256" key="9">
    <source>
        <dbReference type="ARBA" id="ARBA00023125"/>
    </source>
</evidence>
<dbReference type="FunFam" id="3.40.50.300:FF:000050">
    <property type="entry name" value="DNA repair protein RadA"/>
    <property type="match status" value="1"/>
</dbReference>
<dbReference type="PANTHER" id="PTHR32472">
    <property type="entry name" value="DNA REPAIR PROTEIN RADA"/>
    <property type="match status" value="1"/>
</dbReference>
<protein>
    <recommendedName>
        <fullName evidence="11 12">DNA repair protein RadA</fullName>
    </recommendedName>
</protein>
<dbReference type="PROSITE" id="PS50162">
    <property type="entry name" value="RECA_2"/>
    <property type="match status" value="1"/>
</dbReference>
<keyword evidence="8 11" id="KW-0346">Stress response</keyword>
<keyword evidence="10 11" id="KW-0234">DNA repair</keyword>
<dbReference type="Proteomes" id="UP000078292">
    <property type="component" value="Unassembled WGS sequence"/>
</dbReference>